<sequence length="34" mass="3565">MGATCHACIGGTNVQNEMLGHLTLLGRQDECSTC</sequence>
<proteinExistence type="evidence at transcript level"/>
<accession>Q7ZWP2</accession>
<organism evidence="1">
    <name type="scientific">Xenopus laevis</name>
    <name type="common">African clawed frog</name>
    <dbReference type="NCBI Taxonomy" id="8355"/>
    <lineage>
        <taxon>Eukaryota</taxon>
        <taxon>Metazoa</taxon>
        <taxon>Chordata</taxon>
        <taxon>Craniata</taxon>
        <taxon>Vertebrata</taxon>
        <taxon>Euteleostomi</taxon>
        <taxon>Amphibia</taxon>
        <taxon>Batrachia</taxon>
        <taxon>Anura</taxon>
        <taxon>Pipoidea</taxon>
        <taxon>Pipidae</taxon>
        <taxon>Xenopodinae</taxon>
        <taxon>Xenopus</taxon>
        <taxon>Xenopus</taxon>
    </lineage>
</organism>
<dbReference type="AlphaFoldDB" id="Q7ZWP2"/>
<name>Q7ZWP2_XENLA</name>
<protein>
    <submittedName>
        <fullName evidence="1">MGC53707 protein</fullName>
    </submittedName>
</protein>
<evidence type="ECO:0000313" key="1">
    <source>
        <dbReference type="EMBL" id="AAH46856.1"/>
    </source>
</evidence>
<reference evidence="1" key="1">
    <citation type="submission" date="2003-02" db="EMBL/GenBank/DDBJ databases">
        <authorList>
            <consortium name="NIH - Xenopus Gene Collection (XGC) project"/>
        </authorList>
    </citation>
    <scope>NUCLEOTIDE SEQUENCE [LARGE SCALE MRNA]</scope>
    <source>
        <tissue evidence="1">Embryo</tissue>
    </source>
</reference>
<dbReference type="EMBL" id="BC046856">
    <property type="protein sequence ID" value="AAH46856.1"/>
    <property type="molecule type" value="mRNA"/>
</dbReference>